<gene>
    <name evidence="2" type="ORF">AFUS01_LOCUS20810</name>
</gene>
<dbReference type="EMBL" id="CAJVCH010228081">
    <property type="protein sequence ID" value="CAG7732288.1"/>
    <property type="molecule type" value="Genomic_DNA"/>
</dbReference>
<proteinExistence type="predicted"/>
<keyword evidence="3" id="KW-1185">Reference proteome</keyword>
<evidence type="ECO:0000313" key="2">
    <source>
        <dbReference type="EMBL" id="CAG7732288.1"/>
    </source>
</evidence>
<comment type="caution">
    <text evidence="2">The sequence shown here is derived from an EMBL/GenBank/DDBJ whole genome shotgun (WGS) entry which is preliminary data.</text>
</comment>
<sequence>MARDCNFTGTRDKVKFKDHGIVECIIAAAVRKSSESSCPSEHEVEKLIQKWLLGAGDRHGGRADRYKKSLDKRQDSEKN</sequence>
<feature type="region of interest" description="Disordered" evidence="1">
    <location>
        <begin position="57"/>
        <end position="79"/>
    </location>
</feature>
<evidence type="ECO:0000313" key="3">
    <source>
        <dbReference type="Proteomes" id="UP000708208"/>
    </source>
</evidence>
<protein>
    <submittedName>
        <fullName evidence="2">Uncharacterized protein</fullName>
    </submittedName>
</protein>
<dbReference type="AlphaFoldDB" id="A0A8J2NZ95"/>
<evidence type="ECO:0000256" key="1">
    <source>
        <dbReference type="SAM" id="MobiDB-lite"/>
    </source>
</evidence>
<accession>A0A8J2NZ95</accession>
<dbReference type="OrthoDB" id="6784356at2759"/>
<reference evidence="2" key="1">
    <citation type="submission" date="2021-06" db="EMBL/GenBank/DDBJ databases">
        <authorList>
            <person name="Hodson N. C."/>
            <person name="Mongue J. A."/>
            <person name="Jaron S. K."/>
        </authorList>
    </citation>
    <scope>NUCLEOTIDE SEQUENCE</scope>
</reference>
<dbReference type="Proteomes" id="UP000708208">
    <property type="component" value="Unassembled WGS sequence"/>
</dbReference>
<organism evidence="2 3">
    <name type="scientific">Allacma fusca</name>
    <dbReference type="NCBI Taxonomy" id="39272"/>
    <lineage>
        <taxon>Eukaryota</taxon>
        <taxon>Metazoa</taxon>
        <taxon>Ecdysozoa</taxon>
        <taxon>Arthropoda</taxon>
        <taxon>Hexapoda</taxon>
        <taxon>Collembola</taxon>
        <taxon>Symphypleona</taxon>
        <taxon>Sminthuridae</taxon>
        <taxon>Allacma</taxon>
    </lineage>
</organism>
<name>A0A8J2NZ95_9HEXA</name>